<reference evidence="1 2" key="1">
    <citation type="submission" date="2020-08" db="EMBL/GenBank/DDBJ databases">
        <title>Genomic Encyclopedia of Type Strains, Phase IV (KMG-IV): sequencing the most valuable type-strain genomes for metagenomic binning, comparative biology and taxonomic classification.</title>
        <authorList>
            <person name="Goeker M."/>
        </authorList>
    </citation>
    <scope>NUCLEOTIDE SEQUENCE [LARGE SCALE GENOMIC DNA]</scope>
    <source>
        <strain evidence="1 2">DSM 14562</strain>
    </source>
</reference>
<proteinExistence type="predicted"/>
<protein>
    <submittedName>
        <fullName evidence="1">Uncharacterized protein</fullName>
    </submittedName>
</protein>
<dbReference type="Proteomes" id="UP000584663">
    <property type="component" value="Unassembled WGS sequence"/>
</dbReference>
<gene>
    <name evidence="1" type="ORF">GGQ89_003965</name>
</gene>
<evidence type="ECO:0000313" key="1">
    <source>
        <dbReference type="EMBL" id="MBB4611708.1"/>
    </source>
</evidence>
<keyword evidence="2" id="KW-1185">Reference proteome</keyword>
<name>A0ABR6KF67_9SPHN</name>
<accession>A0ABR6KF67</accession>
<sequence>MSHVRATDLTAGTSQTILAYRMAVRMAVPAKRCHFDLRIRHRGHLHRLIETHLLPQHR</sequence>
<organism evidence="1 2">
    <name type="scientific">Sphingomonas yabuuchiae</name>
    <dbReference type="NCBI Taxonomy" id="172044"/>
    <lineage>
        <taxon>Bacteria</taxon>
        <taxon>Pseudomonadati</taxon>
        <taxon>Pseudomonadota</taxon>
        <taxon>Alphaproteobacteria</taxon>
        <taxon>Sphingomonadales</taxon>
        <taxon>Sphingomonadaceae</taxon>
        <taxon>Sphingomonas</taxon>
    </lineage>
</organism>
<evidence type="ECO:0000313" key="2">
    <source>
        <dbReference type="Proteomes" id="UP000584663"/>
    </source>
</evidence>
<dbReference type="EMBL" id="JACHNX010000046">
    <property type="protein sequence ID" value="MBB4611708.1"/>
    <property type="molecule type" value="Genomic_DNA"/>
</dbReference>
<comment type="caution">
    <text evidence="1">The sequence shown here is derived from an EMBL/GenBank/DDBJ whole genome shotgun (WGS) entry which is preliminary data.</text>
</comment>